<name>A0A444MQB5_9SPHI</name>
<organism evidence="12 13">
    <name type="scientific">Mucilaginibacter gilvus</name>
    <dbReference type="NCBI Taxonomy" id="2305909"/>
    <lineage>
        <taxon>Bacteria</taxon>
        <taxon>Pseudomonadati</taxon>
        <taxon>Bacteroidota</taxon>
        <taxon>Sphingobacteriia</taxon>
        <taxon>Sphingobacteriales</taxon>
        <taxon>Sphingobacteriaceae</taxon>
        <taxon>Mucilaginibacter</taxon>
    </lineage>
</organism>
<reference evidence="12 13" key="1">
    <citation type="submission" date="2019-01" db="EMBL/GenBank/DDBJ databases">
        <title>Mucilaginibacter antarcticum sp. nov., isolated from antarctic soil.</title>
        <authorList>
            <person name="Yan Y.-Q."/>
            <person name="Du Z.-J."/>
        </authorList>
    </citation>
    <scope>NUCLEOTIDE SEQUENCE [LARGE SCALE GENOMIC DNA]</scope>
    <source>
        <strain evidence="12 13">F01003</strain>
    </source>
</reference>
<dbReference type="AlphaFoldDB" id="A0A444MQB5"/>
<evidence type="ECO:0000259" key="10">
    <source>
        <dbReference type="Pfam" id="PF00593"/>
    </source>
</evidence>
<dbReference type="InterPro" id="IPR008969">
    <property type="entry name" value="CarboxyPept-like_regulatory"/>
</dbReference>
<dbReference type="Pfam" id="PF07715">
    <property type="entry name" value="Plug"/>
    <property type="match status" value="1"/>
</dbReference>
<evidence type="ECO:0000256" key="4">
    <source>
        <dbReference type="ARBA" id="ARBA00022692"/>
    </source>
</evidence>
<dbReference type="Proteomes" id="UP000286701">
    <property type="component" value="Unassembled WGS sequence"/>
</dbReference>
<feature type="domain" description="TonB-dependent receptor plug" evidence="11">
    <location>
        <begin position="119"/>
        <end position="224"/>
    </location>
</feature>
<evidence type="ECO:0000256" key="9">
    <source>
        <dbReference type="RuleBase" id="RU003357"/>
    </source>
</evidence>
<keyword evidence="13" id="KW-1185">Reference proteome</keyword>
<keyword evidence="6 8" id="KW-0472">Membrane</keyword>
<dbReference type="SUPFAM" id="SSF56935">
    <property type="entry name" value="Porins"/>
    <property type="match status" value="1"/>
</dbReference>
<keyword evidence="7 8" id="KW-0998">Cell outer membrane</keyword>
<keyword evidence="4 8" id="KW-0812">Transmembrane</keyword>
<dbReference type="InterPro" id="IPR023996">
    <property type="entry name" value="TonB-dep_OMP_SusC/RagA"/>
</dbReference>
<keyword evidence="5 9" id="KW-0798">TonB box</keyword>
<dbReference type="EMBL" id="SBIW01000003">
    <property type="protein sequence ID" value="RWY53846.1"/>
    <property type="molecule type" value="Genomic_DNA"/>
</dbReference>
<gene>
    <name evidence="12" type="ORF">EPL05_07185</name>
</gene>
<dbReference type="InterPro" id="IPR000531">
    <property type="entry name" value="Beta-barrel_TonB"/>
</dbReference>
<dbReference type="InterPro" id="IPR039426">
    <property type="entry name" value="TonB-dep_rcpt-like"/>
</dbReference>
<dbReference type="InterPro" id="IPR036942">
    <property type="entry name" value="Beta-barrel_TonB_sf"/>
</dbReference>
<dbReference type="Pfam" id="PF13715">
    <property type="entry name" value="CarbopepD_reg_2"/>
    <property type="match status" value="1"/>
</dbReference>
<dbReference type="RefSeq" id="WP_128533279.1">
    <property type="nucleotide sequence ID" value="NZ_SBIW01000003.1"/>
</dbReference>
<comment type="similarity">
    <text evidence="8 9">Belongs to the TonB-dependent receptor family.</text>
</comment>
<evidence type="ECO:0000256" key="6">
    <source>
        <dbReference type="ARBA" id="ARBA00023136"/>
    </source>
</evidence>
<evidence type="ECO:0000256" key="3">
    <source>
        <dbReference type="ARBA" id="ARBA00022452"/>
    </source>
</evidence>
<evidence type="ECO:0000313" key="13">
    <source>
        <dbReference type="Proteomes" id="UP000286701"/>
    </source>
</evidence>
<keyword evidence="2 8" id="KW-0813">Transport</keyword>
<sequence>MQFKLKFLVVIALLFCFVGEAYSQTLRLTGKVTQKSDGKGVPGATVAIKGTTLGTVTDVNGNYALNLPQGGGVVMVSFIGMTSVEKNVTTAGAENFALDDNALALNEVVVVGYGTQKVTNISGAISVVKSSDIKKLNAVRAEEALQGQVSGVTVLTPGSPGARPTVLVRGIPSFSGNDPTVVVDGSIQTLDDFNSINPSDIESINVLKDAATTAIYGLKGGNGVIVVTTKSGRKNQKTEFSINSNYGVQDVSRRIGVLNASEYGAIVNEGSVAAGGNVIFPDLSVLGAGTNWQKEIFHTAPMQSHNISARGGSEKMAYFLSGGYLSQGGIVGGYDKSHFNRGTFTANLTFDFTSKLKFIVNTTGVLLNNKGVQENSFNSTIGNALNFDPTVSVLNTDPNVTSKYGYSNLLISEISNPLTQLDNTYNTNTGTKIYGKFELQYDIIKGLKVNSRFGYTKYDDKSKSFTPLVFLGPLNVENGLDASGNPITGRHNSVNQSKNSNFNYTWENFANYSFNVATDHHFETVLGFSMAKITGNGMNVGRQDVPFNSWEFADYSAATGTNSADNPNAQTGGYYQYFRRNLSYFGRVNYDYKNRYLASFSARRDGSYAFGVNNKFADFYAGSLGWVVTSEEFFKPSFIDFLKIRGSYGVTGNENVSPQYNKINTGGPDYGSTANSNGYNFGNVFYTGSTLASSRNDDLAWEKQKQGNIGFDLTMFHNKLSISADYYQKRVSGLLFTPNAPGVYGTLPVPPYNIGSTKSTGLDITIAYNETIGTGFKLNNSFNVTTIKNMVTATNSDGTARILGGGFFNGQSQTVTVFEKGQTPAYFYGYKTDGLFQNAAEIAAAPTQAGAQPGDIRFVDTNKDGLINADDQVKIGDPFPNFTLGWNLSMAYKGFDFSALTYASIGNDIYRAYERNANYSNKYRAVLARWTGEGTTNDARNPRYSFTDPNSNIRVSDRYVEDGSFVKVKNIQLGYTFSKATLKNVFKSVRIYAQVKNAFTITKYNGYDPEISGGGNLLENGIDRGAYPQARIYAVGLDINL</sequence>
<dbReference type="InterPro" id="IPR023997">
    <property type="entry name" value="TonB-dep_OMP_SusC/RagA_CS"/>
</dbReference>
<keyword evidence="12" id="KW-0675">Receptor</keyword>
<comment type="caution">
    <text evidence="12">The sequence shown here is derived from an EMBL/GenBank/DDBJ whole genome shotgun (WGS) entry which is preliminary data.</text>
</comment>
<accession>A0A444MQB5</accession>
<evidence type="ECO:0000313" key="12">
    <source>
        <dbReference type="EMBL" id="RWY53846.1"/>
    </source>
</evidence>
<dbReference type="Gene3D" id="2.60.40.1120">
    <property type="entry name" value="Carboxypeptidase-like, regulatory domain"/>
    <property type="match status" value="1"/>
</dbReference>
<dbReference type="SUPFAM" id="SSF49464">
    <property type="entry name" value="Carboxypeptidase regulatory domain-like"/>
    <property type="match status" value="1"/>
</dbReference>
<dbReference type="PROSITE" id="PS52016">
    <property type="entry name" value="TONB_DEPENDENT_REC_3"/>
    <property type="match status" value="1"/>
</dbReference>
<evidence type="ECO:0000256" key="7">
    <source>
        <dbReference type="ARBA" id="ARBA00023237"/>
    </source>
</evidence>
<evidence type="ECO:0000256" key="5">
    <source>
        <dbReference type="ARBA" id="ARBA00023077"/>
    </source>
</evidence>
<keyword evidence="3 8" id="KW-1134">Transmembrane beta strand</keyword>
<dbReference type="Gene3D" id="2.170.130.10">
    <property type="entry name" value="TonB-dependent receptor, plug domain"/>
    <property type="match status" value="1"/>
</dbReference>
<evidence type="ECO:0000256" key="8">
    <source>
        <dbReference type="PROSITE-ProRule" id="PRU01360"/>
    </source>
</evidence>
<dbReference type="OrthoDB" id="9768177at2"/>
<evidence type="ECO:0000259" key="11">
    <source>
        <dbReference type="Pfam" id="PF07715"/>
    </source>
</evidence>
<feature type="domain" description="TonB-dependent receptor-like beta-barrel" evidence="10">
    <location>
        <begin position="399"/>
        <end position="892"/>
    </location>
</feature>
<dbReference type="GO" id="GO:0009279">
    <property type="term" value="C:cell outer membrane"/>
    <property type="evidence" value="ECO:0007669"/>
    <property type="project" value="UniProtKB-SubCell"/>
</dbReference>
<comment type="subcellular location">
    <subcellularLocation>
        <location evidence="1 8">Cell outer membrane</location>
        <topology evidence="1 8">Multi-pass membrane protein</topology>
    </subcellularLocation>
</comment>
<dbReference type="InterPro" id="IPR037066">
    <property type="entry name" value="Plug_dom_sf"/>
</dbReference>
<protein>
    <submittedName>
        <fullName evidence="12">TonB-dependent receptor</fullName>
    </submittedName>
</protein>
<dbReference type="NCBIfam" id="TIGR04056">
    <property type="entry name" value="OMP_RagA_SusC"/>
    <property type="match status" value="1"/>
</dbReference>
<proteinExistence type="inferred from homology"/>
<evidence type="ECO:0000256" key="1">
    <source>
        <dbReference type="ARBA" id="ARBA00004571"/>
    </source>
</evidence>
<dbReference type="Gene3D" id="2.40.170.20">
    <property type="entry name" value="TonB-dependent receptor, beta-barrel domain"/>
    <property type="match status" value="1"/>
</dbReference>
<dbReference type="InterPro" id="IPR012910">
    <property type="entry name" value="Plug_dom"/>
</dbReference>
<evidence type="ECO:0000256" key="2">
    <source>
        <dbReference type="ARBA" id="ARBA00022448"/>
    </source>
</evidence>
<dbReference type="NCBIfam" id="TIGR04057">
    <property type="entry name" value="SusC_RagA_signa"/>
    <property type="match status" value="1"/>
</dbReference>
<dbReference type="Pfam" id="PF00593">
    <property type="entry name" value="TonB_dep_Rec_b-barrel"/>
    <property type="match status" value="1"/>
</dbReference>